<keyword evidence="5" id="KW-0809">Transit peptide</keyword>
<keyword evidence="4 8" id="KW-0831">Ubiquinone biosynthesis</keyword>
<dbReference type="PANTHER" id="PTHR21427:SF19">
    <property type="entry name" value="UBIQUINONE BIOSYNTHESIS PROTEIN COQ9, MITOCHONDRIAL"/>
    <property type="match status" value="1"/>
</dbReference>
<dbReference type="Pfam" id="PF21392">
    <property type="entry name" value="COQ9_N"/>
    <property type="match status" value="1"/>
</dbReference>
<dbReference type="InterPro" id="IPR013718">
    <property type="entry name" value="COQ9_C"/>
</dbReference>
<evidence type="ECO:0000256" key="2">
    <source>
        <dbReference type="ARBA" id="ARBA00004749"/>
    </source>
</evidence>
<dbReference type="InterPro" id="IPR048674">
    <property type="entry name" value="COQ9_HTH"/>
</dbReference>
<evidence type="ECO:0000256" key="1">
    <source>
        <dbReference type="ARBA" id="ARBA00004173"/>
    </source>
</evidence>
<keyword evidence="13" id="KW-1185">Reference proteome</keyword>
<accession>A0A210PH62</accession>
<dbReference type="GO" id="GO:0008289">
    <property type="term" value="F:lipid binding"/>
    <property type="evidence" value="ECO:0007669"/>
    <property type="project" value="UniProtKB-UniRule"/>
</dbReference>
<gene>
    <name evidence="12" type="ORF">KP79_PYT13692</name>
</gene>
<dbReference type="GO" id="GO:0006744">
    <property type="term" value="P:ubiquinone biosynthetic process"/>
    <property type="evidence" value="ECO:0007669"/>
    <property type="project" value="UniProtKB-UniRule"/>
</dbReference>
<evidence type="ECO:0000256" key="6">
    <source>
        <dbReference type="ARBA" id="ARBA00023121"/>
    </source>
</evidence>
<dbReference type="NCBIfam" id="TIGR02396">
    <property type="entry name" value="diverge_rpsU"/>
    <property type="match status" value="1"/>
</dbReference>
<sequence length="302" mass="34053">MAAPCGRCRAVISSLLFRRLRVINSRYLSTQETPGNSTEGQSFSQEDGRETFDNGNDEPYNTTLEDDHQGEPEESQTEADIKHRILTASMAFIPIHGWSKDALAAGAAAEGLPSVAHGMFPRGGAHLASFFYQNCNKELAAKLKEEVESRDEGEQKPPTRVFITNAVETRLRMTMPYQDNWHQAMALQALPENIPYAWENLLQLTDDIWYYAGDRSYDFNWYTKRVSLAGVYKSTEIYMIQDKSVDLQDTWEFLDNRIDNLVSVGDCATKAMKVSGMTSEGLTGLFKMGQNILGMNFKSRSR</sequence>
<reference evidence="12 13" key="1">
    <citation type="journal article" date="2017" name="Nat. Ecol. Evol.">
        <title>Scallop genome provides insights into evolution of bilaterian karyotype and development.</title>
        <authorList>
            <person name="Wang S."/>
            <person name="Zhang J."/>
            <person name="Jiao W."/>
            <person name="Li J."/>
            <person name="Xun X."/>
            <person name="Sun Y."/>
            <person name="Guo X."/>
            <person name="Huan P."/>
            <person name="Dong B."/>
            <person name="Zhang L."/>
            <person name="Hu X."/>
            <person name="Sun X."/>
            <person name="Wang J."/>
            <person name="Zhao C."/>
            <person name="Wang Y."/>
            <person name="Wang D."/>
            <person name="Huang X."/>
            <person name="Wang R."/>
            <person name="Lv J."/>
            <person name="Li Y."/>
            <person name="Zhang Z."/>
            <person name="Liu B."/>
            <person name="Lu W."/>
            <person name="Hui Y."/>
            <person name="Liang J."/>
            <person name="Zhou Z."/>
            <person name="Hou R."/>
            <person name="Li X."/>
            <person name="Liu Y."/>
            <person name="Li H."/>
            <person name="Ning X."/>
            <person name="Lin Y."/>
            <person name="Zhao L."/>
            <person name="Xing Q."/>
            <person name="Dou J."/>
            <person name="Li Y."/>
            <person name="Mao J."/>
            <person name="Guo H."/>
            <person name="Dou H."/>
            <person name="Li T."/>
            <person name="Mu C."/>
            <person name="Jiang W."/>
            <person name="Fu Q."/>
            <person name="Fu X."/>
            <person name="Miao Y."/>
            <person name="Liu J."/>
            <person name="Yu Q."/>
            <person name="Li R."/>
            <person name="Liao H."/>
            <person name="Li X."/>
            <person name="Kong Y."/>
            <person name="Jiang Z."/>
            <person name="Chourrout D."/>
            <person name="Li R."/>
            <person name="Bao Z."/>
        </authorList>
    </citation>
    <scope>NUCLEOTIDE SEQUENCE [LARGE SCALE GENOMIC DNA]</scope>
    <source>
        <strain evidence="12 13">PY_sf001</strain>
    </source>
</reference>
<dbReference type="UniPathway" id="UPA00232"/>
<comment type="function">
    <text evidence="8">Membrane-associated protein that warps the membrane surface to access and bind aromatic isoprenes with high specificity, including ubiquinone (CoQ) isoprene intermediates and presents them directly to Coq7, therefore facilitating the Coq7-mediated hydroxylase step. Participates in the biosynthesis of coenzyme Q, also named ubiquinone, an essential lipid-soluble electron transporter for aerobic cellular respiration.</text>
</comment>
<evidence type="ECO:0000256" key="7">
    <source>
        <dbReference type="ARBA" id="ARBA00023128"/>
    </source>
</evidence>
<comment type="pathway">
    <text evidence="2 8">Cofactor biosynthesis; ubiquinone biosynthesis.</text>
</comment>
<feature type="compositionally biased region" description="Polar residues" evidence="9">
    <location>
        <begin position="30"/>
        <end position="45"/>
    </location>
</feature>
<dbReference type="Proteomes" id="UP000242188">
    <property type="component" value="Unassembled WGS sequence"/>
</dbReference>
<dbReference type="FunFam" id="1.10.357.10:FF:000004">
    <property type="entry name" value="Ubiquinone biosynthesis protein COQ9, mitochondrial"/>
    <property type="match status" value="1"/>
</dbReference>
<evidence type="ECO:0000256" key="5">
    <source>
        <dbReference type="ARBA" id="ARBA00022946"/>
    </source>
</evidence>
<dbReference type="GO" id="GO:0005743">
    <property type="term" value="C:mitochondrial inner membrane"/>
    <property type="evidence" value="ECO:0007669"/>
    <property type="project" value="TreeGrafter"/>
</dbReference>
<evidence type="ECO:0000256" key="3">
    <source>
        <dbReference type="ARBA" id="ARBA00010766"/>
    </source>
</evidence>
<evidence type="ECO:0000256" key="4">
    <source>
        <dbReference type="ARBA" id="ARBA00022688"/>
    </source>
</evidence>
<keyword evidence="12" id="KW-0830">Ubiquinone</keyword>
<feature type="domain" description="COQ9 C-terminal" evidence="10">
    <location>
        <begin position="195"/>
        <end position="264"/>
    </location>
</feature>
<evidence type="ECO:0000256" key="8">
    <source>
        <dbReference type="RuleBase" id="RU366063"/>
    </source>
</evidence>
<proteinExistence type="inferred from homology"/>
<evidence type="ECO:0000256" key="9">
    <source>
        <dbReference type="SAM" id="MobiDB-lite"/>
    </source>
</evidence>
<keyword evidence="7 8" id="KW-0496">Mitochondrion</keyword>
<dbReference type="PANTHER" id="PTHR21427">
    <property type="entry name" value="UBIQUINONE BIOSYNTHESIS PROTEIN COQ9, MITOCHONDRIAL"/>
    <property type="match status" value="1"/>
</dbReference>
<feature type="region of interest" description="Disordered" evidence="9">
    <location>
        <begin position="30"/>
        <end position="78"/>
    </location>
</feature>
<dbReference type="STRING" id="6573.A0A210PH62"/>
<evidence type="ECO:0000259" key="10">
    <source>
        <dbReference type="Pfam" id="PF08511"/>
    </source>
</evidence>
<evidence type="ECO:0000313" key="12">
    <source>
        <dbReference type="EMBL" id="OWF35807.1"/>
    </source>
</evidence>
<organism evidence="12 13">
    <name type="scientific">Mizuhopecten yessoensis</name>
    <name type="common">Japanese scallop</name>
    <name type="synonym">Patinopecten yessoensis</name>
    <dbReference type="NCBI Taxonomy" id="6573"/>
    <lineage>
        <taxon>Eukaryota</taxon>
        <taxon>Metazoa</taxon>
        <taxon>Spiralia</taxon>
        <taxon>Lophotrochozoa</taxon>
        <taxon>Mollusca</taxon>
        <taxon>Bivalvia</taxon>
        <taxon>Autobranchia</taxon>
        <taxon>Pteriomorphia</taxon>
        <taxon>Pectinida</taxon>
        <taxon>Pectinoidea</taxon>
        <taxon>Pectinidae</taxon>
        <taxon>Mizuhopecten</taxon>
    </lineage>
</organism>
<protein>
    <recommendedName>
        <fullName evidence="8">Ubiquinone biosynthesis protein</fullName>
    </recommendedName>
</protein>
<evidence type="ECO:0000313" key="13">
    <source>
        <dbReference type="Proteomes" id="UP000242188"/>
    </source>
</evidence>
<feature type="domain" description="Ubiquinone biosynthesis protein COQ9 HTH" evidence="11">
    <location>
        <begin position="78"/>
        <end position="107"/>
    </location>
</feature>
<dbReference type="InterPro" id="IPR012762">
    <property type="entry name" value="Ubiq_biosynth_COQ9"/>
</dbReference>
<dbReference type="Pfam" id="PF08511">
    <property type="entry name" value="COQ9"/>
    <property type="match status" value="1"/>
</dbReference>
<comment type="caution">
    <text evidence="12">The sequence shown here is derived from an EMBL/GenBank/DDBJ whole genome shotgun (WGS) entry which is preliminary data.</text>
</comment>
<dbReference type="AlphaFoldDB" id="A0A210PH62"/>
<name>A0A210PH62_MIZYE</name>
<keyword evidence="6 8" id="KW-0446">Lipid-binding</keyword>
<comment type="similarity">
    <text evidence="3 8">Belongs to the COQ9 family.</text>
</comment>
<dbReference type="Gene3D" id="1.10.357.10">
    <property type="entry name" value="Tetracycline Repressor, domain 2"/>
    <property type="match status" value="1"/>
</dbReference>
<evidence type="ECO:0000259" key="11">
    <source>
        <dbReference type="Pfam" id="PF21392"/>
    </source>
</evidence>
<dbReference type="EMBL" id="NEDP02076706">
    <property type="protein sequence ID" value="OWF35807.1"/>
    <property type="molecule type" value="Genomic_DNA"/>
</dbReference>
<comment type="subcellular location">
    <subcellularLocation>
        <location evidence="1 8">Mitochondrion</location>
    </subcellularLocation>
</comment>